<name>A0A941EA45_9ACTN</name>
<dbReference type="Pfam" id="PF14430">
    <property type="entry name" value="Imm1"/>
    <property type="match status" value="1"/>
</dbReference>
<keyword evidence="2" id="KW-1185">Reference proteome</keyword>
<dbReference type="EMBL" id="JAGSOH010000042">
    <property type="protein sequence ID" value="MBR7827781.1"/>
    <property type="molecule type" value="Genomic_DNA"/>
</dbReference>
<gene>
    <name evidence="1" type="ORF">KDK95_15790</name>
</gene>
<evidence type="ECO:0000313" key="1">
    <source>
        <dbReference type="EMBL" id="MBR7827781.1"/>
    </source>
</evidence>
<evidence type="ECO:0000313" key="2">
    <source>
        <dbReference type="Proteomes" id="UP000676325"/>
    </source>
</evidence>
<protein>
    <submittedName>
        <fullName evidence="1">Uncharacterized protein</fullName>
    </submittedName>
</protein>
<dbReference type="RefSeq" id="WP_212518923.1">
    <property type="nucleotide sequence ID" value="NZ_JAGSOH010000042.1"/>
</dbReference>
<comment type="caution">
    <text evidence="1">The sequence shown here is derived from an EMBL/GenBank/DDBJ whole genome shotgun (WGS) entry which is preliminary data.</text>
</comment>
<proteinExistence type="predicted"/>
<accession>A0A941EA45</accession>
<sequence length="130" mass="14048">MILTVCTWNGPFADCDEINGPCLETVRAAIARLDGETCTEVTLTHNEPFAYIAAAGGPELYLVTGETIDEEIFQVTDPDAPEGSVVMVCGGQRAEFARRDLVNRDTALRAFTQFLRDHDPAPPSHAGSAH</sequence>
<dbReference type="Proteomes" id="UP000676325">
    <property type="component" value="Unassembled WGS sequence"/>
</dbReference>
<organism evidence="1 2">
    <name type="scientific">Actinospica acidithermotolerans</name>
    <dbReference type="NCBI Taxonomy" id="2828514"/>
    <lineage>
        <taxon>Bacteria</taxon>
        <taxon>Bacillati</taxon>
        <taxon>Actinomycetota</taxon>
        <taxon>Actinomycetes</taxon>
        <taxon>Catenulisporales</taxon>
        <taxon>Actinospicaceae</taxon>
        <taxon>Actinospica</taxon>
    </lineage>
</organism>
<reference evidence="1" key="1">
    <citation type="submission" date="2021-04" db="EMBL/GenBank/DDBJ databases">
        <title>Genome based classification of Actinospica acidithermotolerans sp. nov., an actinobacterium isolated from an Indonesian hot spring.</title>
        <authorList>
            <person name="Kusuma A.B."/>
            <person name="Putra K.E."/>
            <person name="Nafisah S."/>
            <person name="Loh J."/>
            <person name="Nouioui I."/>
            <person name="Goodfellow M."/>
        </authorList>
    </citation>
    <scope>NUCLEOTIDE SEQUENCE</scope>
    <source>
        <strain evidence="1">MGRD01-02</strain>
    </source>
</reference>
<dbReference type="AlphaFoldDB" id="A0A941EA45"/>
<dbReference type="InterPro" id="IPR025680">
    <property type="entry name" value="DddI"/>
</dbReference>